<reference evidence="1" key="2">
    <citation type="submission" date="2008-07" db="EMBL/GenBank/DDBJ databases">
        <authorList>
            <person name="Genoscope - CEA"/>
        </authorList>
    </citation>
    <scope>NUCLEOTIDE SEQUENCE</scope>
    <source>
        <strain evidence="1">S mat+</strain>
    </source>
</reference>
<evidence type="ECO:0000313" key="3">
    <source>
        <dbReference type="Proteomes" id="UP000001197"/>
    </source>
</evidence>
<dbReference type="EMBL" id="CU633876">
    <property type="protein sequence ID" value="CAP65871.1"/>
    <property type="molecule type" value="Genomic_DNA"/>
</dbReference>
<name>B2APF4_PODAN</name>
<accession>B2APF4</accession>
<dbReference type="HOGENOM" id="CLU_438125_0_0_1"/>
<dbReference type="KEGG" id="pan:PODANSg2655"/>
<evidence type="ECO:0000313" key="2">
    <source>
        <dbReference type="EMBL" id="CDP30267.1"/>
    </source>
</evidence>
<dbReference type="VEuPathDB" id="FungiDB:PODANS_5_10800"/>
<dbReference type="eggNOG" id="ENOG502SX2R">
    <property type="taxonomic scope" value="Eukaryota"/>
</dbReference>
<dbReference type="AlphaFoldDB" id="B2APF4"/>
<proteinExistence type="predicted"/>
<reference evidence="1 3" key="1">
    <citation type="journal article" date="2008" name="Genome Biol.">
        <title>The genome sequence of the model ascomycete fungus Podospora anserina.</title>
        <authorList>
            <person name="Espagne E."/>
            <person name="Lespinet O."/>
            <person name="Malagnac F."/>
            <person name="Da Silva C."/>
            <person name="Jaillon O."/>
            <person name="Porcel B.M."/>
            <person name="Couloux A."/>
            <person name="Aury J.-M."/>
            <person name="Segurens B."/>
            <person name="Poulain J."/>
            <person name="Anthouard V."/>
            <person name="Grossetete S."/>
            <person name="Khalili H."/>
            <person name="Coppin E."/>
            <person name="Dequard-Chablat M."/>
            <person name="Picard M."/>
            <person name="Contamine V."/>
            <person name="Arnaise S."/>
            <person name="Bourdais A."/>
            <person name="Berteaux-Lecellier V."/>
            <person name="Gautheret D."/>
            <person name="de Vries R.P."/>
            <person name="Battaglia E."/>
            <person name="Coutinho P.M."/>
            <person name="Danchin E.G.J."/>
            <person name="Henrissat B."/>
            <person name="El Khoury R."/>
            <person name="Sainsard-Chanet A."/>
            <person name="Boivin A."/>
            <person name="Pinan-Lucarre B."/>
            <person name="Sellem C.H."/>
            <person name="Debuchy R."/>
            <person name="Wincker P."/>
            <person name="Weissenbach J."/>
            <person name="Silar P."/>
        </authorList>
    </citation>
    <scope>NUCLEOTIDE SEQUENCE [LARGE SCALE GENOMIC DNA]</scope>
    <source>
        <strain evidence="3">S / ATCC MYA-4624 / DSM 980 / FGSC 10383</strain>
        <strain evidence="1">S mat+</strain>
    </source>
</reference>
<gene>
    <name evidence="1" type="ORF">PODANS_5_10800</name>
</gene>
<sequence length="517" mass="58838">MRDWLTFCGYIVGLEAERPPNERRHPKNFLPDALLPQYQNLEHLRSMLVDWNGSHLVARDSAGNISNIGAKFLYELLFDNNMQLMSASNLARHIFKRWCRMSNLEIFSPLFSANTAAVVAHSAASLAKEPFSVKARYWKIPKDVILVDRVVLVYDMVPGLWLWDVHSTILDDDKLSEGLKKVLKLFCDVNHRSQVRDLWREFMALVLKAHAAPPDTAQPITARLLRPDDNLQHMVLLGSHPQGYYNTYIRRDHLASLISNGYTWGKGRLFPERLSLNQIVPLPKGQRLTQANDFQCTTTTISNTNIKIAGNWPRIRTQNAVMENVSANEIASNIWRNDPTLGPRSAEWLHRSAYSFGGSGNPDSAQEPENLVFGTFEANTEMLRFESYLKRIADEGGTKVILETEVKRDNSRLGGDKYVRWLTPQLFYRWYLDLNQICGFQALNNAQDVARAVSRDKTFNLFSRGHPMLFEVEVDETFDGMLATASEDIKILVALFLFSQSGLAAAYTINTMIPSRL</sequence>
<dbReference type="Proteomes" id="UP000001197">
    <property type="component" value="Chromosome 5"/>
</dbReference>
<dbReference type="GeneID" id="6189940"/>
<keyword evidence="3" id="KW-1185">Reference proteome</keyword>
<dbReference type="EMBL" id="FO904940">
    <property type="protein sequence ID" value="CDP30267.1"/>
    <property type="molecule type" value="Genomic_DNA"/>
</dbReference>
<reference evidence="3" key="3">
    <citation type="journal article" date="2014" name="Genetics">
        <title>Maintaining two mating types: Structure of the mating type locus and its role in heterokaryosis in Podospora anserina.</title>
        <authorList>
            <person name="Grognet P."/>
            <person name="Bidard F."/>
            <person name="Kuchly C."/>
            <person name="Tong L.C.H."/>
            <person name="Coppin E."/>
            <person name="Benkhali J.A."/>
            <person name="Couloux A."/>
            <person name="Wincker P."/>
            <person name="Debuchy R."/>
            <person name="Silar P."/>
        </authorList>
    </citation>
    <scope>GENOME REANNOTATION</scope>
    <source>
        <strain evidence="3">S / ATCC MYA-4624 / DSM 980 / FGSC 10383</strain>
    </source>
</reference>
<evidence type="ECO:0000313" key="1">
    <source>
        <dbReference type="EMBL" id="CAP65871.1"/>
    </source>
</evidence>
<dbReference type="OrthoDB" id="5410659at2759"/>
<reference evidence="2" key="4">
    <citation type="submission" date="2015-04" db="EMBL/GenBank/DDBJ databases">
        <title>Maintaining two mating types: Structure of the mating type locus and its role in heterokaryosis in Podospora anserina.</title>
        <authorList>
            <person name="Grognet P."/>
            <person name="Bidard F."/>
            <person name="Kuchly C."/>
            <person name="Chan Ho Tong L."/>
            <person name="Coppin E."/>
            <person name="Ait Benkhali J."/>
            <person name="Couloux A."/>
            <person name="Wincker P."/>
            <person name="Debuchy R."/>
            <person name="Silar P."/>
        </authorList>
    </citation>
    <scope>NUCLEOTIDE SEQUENCE</scope>
</reference>
<organism evidence="1">
    <name type="scientific">Podospora anserina (strain S / ATCC MYA-4624 / DSM 980 / FGSC 10383)</name>
    <name type="common">Pleurage anserina</name>
    <dbReference type="NCBI Taxonomy" id="515849"/>
    <lineage>
        <taxon>Eukaryota</taxon>
        <taxon>Fungi</taxon>
        <taxon>Dikarya</taxon>
        <taxon>Ascomycota</taxon>
        <taxon>Pezizomycotina</taxon>
        <taxon>Sordariomycetes</taxon>
        <taxon>Sordariomycetidae</taxon>
        <taxon>Sordariales</taxon>
        <taxon>Podosporaceae</taxon>
        <taxon>Podospora</taxon>
        <taxon>Podospora anserina</taxon>
    </lineage>
</organism>
<dbReference type="RefSeq" id="XP_001905628.1">
    <property type="nucleotide sequence ID" value="XM_001905593.1"/>
</dbReference>
<protein>
    <submittedName>
        <fullName evidence="1">Podospora anserina S mat+ genomic DNA chromosome 5, supercontig 10</fullName>
    </submittedName>
</protein>